<dbReference type="Gene3D" id="2.40.50.100">
    <property type="match status" value="1"/>
</dbReference>
<dbReference type="GO" id="GO:0043190">
    <property type="term" value="C:ATP-binding cassette (ABC) transporter complex"/>
    <property type="evidence" value="ECO:0007669"/>
    <property type="project" value="InterPro"/>
</dbReference>
<evidence type="ECO:0000256" key="2">
    <source>
        <dbReference type="ARBA" id="ARBA00022741"/>
    </source>
</evidence>
<accession>A0A1M4XZD8</accession>
<dbReference type="SUPFAM" id="SSF52540">
    <property type="entry name" value="P-loop containing nucleoside triphosphate hydrolases"/>
    <property type="match status" value="1"/>
</dbReference>
<dbReference type="InterPro" id="IPR050093">
    <property type="entry name" value="ABC_SmlMolc_Importer"/>
</dbReference>
<evidence type="ECO:0000256" key="1">
    <source>
        <dbReference type="ARBA" id="ARBA00022448"/>
    </source>
</evidence>
<feature type="domain" description="ABC transporter" evidence="4">
    <location>
        <begin position="2"/>
        <end position="231"/>
    </location>
</feature>
<protein>
    <submittedName>
        <fullName evidence="5">Tungstate/molybdate transport system ATP-binding protein</fullName>
    </submittedName>
</protein>
<reference evidence="6" key="1">
    <citation type="submission" date="2016-11" db="EMBL/GenBank/DDBJ databases">
        <authorList>
            <person name="Varghese N."/>
            <person name="Submissions S."/>
        </authorList>
    </citation>
    <scope>NUCLEOTIDE SEQUENCE [LARGE SCALE GENOMIC DNA]</scope>
    <source>
        <strain evidence="6">DSM 9756</strain>
    </source>
</reference>
<dbReference type="SUPFAM" id="SSF50331">
    <property type="entry name" value="MOP-like"/>
    <property type="match status" value="1"/>
</dbReference>
<dbReference type="OrthoDB" id="9809450at2"/>
<dbReference type="AlphaFoldDB" id="A0A1M4XZD8"/>
<dbReference type="PANTHER" id="PTHR42781">
    <property type="entry name" value="SPERMIDINE/PUTRESCINE IMPORT ATP-BINDING PROTEIN POTA"/>
    <property type="match status" value="1"/>
</dbReference>
<evidence type="ECO:0000313" key="6">
    <source>
        <dbReference type="Proteomes" id="UP000184076"/>
    </source>
</evidence>
<dbReference type="PROSITE" id="PS00211">
    <property type="entry name" value="ABC_TRANSPORTER_1"/>
    <property type="match status" value="1"/>
</dbReference>
<dbReference type="InterPro" id="IPR003593">
    <property type="entry name" value="AAA+_ATPase"/>
</dbReference>
<dbReference type="InterPro" id="IPR003439">
    <property type="entry name" value="ABC_transporter-like_ATP-bd"/>
</dbReference>
<dbReference type="InterPro" id="IPR013611">
    <property type="entry name" value="Transp-assoc_OB_typ2"/>
</dbReference>
<dbReference type="SMART" id="SM00382">
    <property type="entry name" value="AAA"/>
    <property type="match status" value="1"/>
</dbReference>
<evidence type="ECO:0000259" key="4">
    <source>
        <dbReference type="PROSITE" id="PS50893"/>
    </source>
</evidence>
<evidence type="ECO:0000256" key="3">
    <source>
        <dbReference type="ARBA" id="ARBA00022840"/>
    </source>
</evidence>
<sequence length="345" mass="38265">MIRLDNLSLSVSSFPMGPLCLTVGEGDFFVLMGPTGAGKTLLLEAIAGLVPVADGRIFIGARDVTRLPPERREVGIVYQDQSLFPHLTVRENIRYGLRFKNRTGPGTEALLDRLVEELRIGHLLERRPLHLSGGERQRVALVRALAVQPSLLLLDEPLSALDPAFREEMGGLLRRIRNSTGATFFMVTHDFTEALALGNRGAVMNRGRLEQVGEVRDIFLRPASPFVARFVGMKNLFRARFQGPHALVRNLRMRLPRPQGRESGKVAFRPEHVEIWPESARAPHPNLFSGTIAECLDHGFTCRLTVSVDSVRLTAHLPAREAHRMGLCAGRRVTVAVPPEAIHVI</sequence>
<keyword evidence="6" id="KW-1185">Reference proteome</keyword>
<dbReference type="Gene3D" id="3.40.50.300">
    <property type="entry name" value="P-loop containing nucleotide triphosphate hydrolases"/>
    <property type="match status" value="1"/>
</dbReference>
<proteinExistence type="predicted"/>
<gene>
    <name evidence="5" type="ORF">SAMN02745206_01156</name>
</gene>
<dbReference type="InterPro" id="IPR027417">
    <property type="entry name" value="P-loop_NTPase"/>
</dbReference>
<dbReference type="EMBL" id="FQVB01000009">
    <property type="protein sequence ID" value="SHE98805.1"/>
    <property type="molecule type" value="Genomic_DNA"/>
</dbReference>
<dbReference type="Proteomes" id="UP000184076">
    <property type="component" value="Unassembled WGS sequence"/>
</dbReference>
<keyword evidence="1" id="KW-0813">Transport</keyword>
<dbReference type="Pfam" id="PF00005">
    <property type="entry name" value="ABC_tran"/>
    <property type="match status" value="1"/>
</dbReference>
<dbReference type="GO" id="GO:0005524">
    <property type="term" value="F:ATP binding"/>
    <property type="evidence" value="ECO:0007669"/>
    <property type="project" value="UniProtKB-KW"/>
</dbReference>
<dbReference type="PROSITE" id="PS50893">
    <property type="entry name" value="ABC_TRANSPORTER_2"/>
    <property type="match status" value="1"/>
</dbReference>
<dbReference type="GO" id="GO:0016887">
    <property type="term" value="F:ATP hydrolysis activity"/>
    <property type="evidence" value="ECO:0007669"/>
    <property type="project" value="InterPro"/>
</dbReference>
<name>A0A1M4XZD8_9BACT</name>
<keyword evidence="2" id="KW-0547">Nucleotide-binding</keyword>
<dbReference type="PANTHER" id="PTHR42781:SF4">
    <property type="entry name" value="SPERMIDINE_PUTRESCINE IMPORT ATP-BINDING PROTEIN POTA"/>
    <property type="match status" value="1"/>
</dbReference>
<evidence type="ECO:0000313" key="5">
    <source>
        <dbReference type="EMBL" id="SHE98805.1"/>
    </source>
</evidence>
<organism evidence="5 6">
    <name type="scientific">Desulfacinum infernum DSM 9756</name>
    <dbReference type="NCBI Taxonomy" id="1121391"/>
    <lineage>
        <taxon>Bacteria</taxon>
        <taxon>Pseudomonadati</taxon>
        <taxon>Thermodesulfobacteriota</taxon>
        <taxon>Syntrophobacteria</taxon>
        <taxon>Syntrophobacterales</taxon>
        <taxon>Syntrophobacteraceae</taxon>
        <taxon>Desulfacinum</taxon>
    </lineage>
</organism>
<dbReference type="InterPro" id="IPR017871">
    <property type="entry name" value="ABC_transporter-like_CS"/>
</dbReference>
<keyword evidence="3 5" id="KW-0067">ATP-binding</keyword>
<dbReference type="Pfam" id="PF08402">
    <property type="entry name" value="TOBE_2"/>
    <property type="match status" value="1"/>
</dbReference>
<dbReference type="RefSeq" id="WP_073037820.1">
    <property type="nucleotide sequence ID" value="NZ_FQVB01000009.1"/>
</dbReference>
<dbReference type="GO" id="GO:0022857">
    <property type="term" value="F:transmembrane transporter activity"/>
    <property type="evidence" value="ECO:0007669"/>
    <property type="project" value="InterPro"/>
</dbReference>
<dbReference type="STRING" id="1121391.SAMN02745206_01156"/>
<dbReference type="InterPro" id="IPR008995">
    <property type="entry name" value="Mo/tungstate-bd_C_term_dom"/>
</dbReference>